<proteinExistence type="predicted"/>
<comment type="caution">
    <text evidence="1">The sequence shown here is derived from an EMBL/GenBank/DDBJ whole genome shotgun (WGS) entry which is preliminary data.</text>
</comment>
<sequence>MDRLSNLDSLCSFYCHDSGDNDAVLKACSVPKDLWSSAGFAAHKDRHQNLDFLDWFEVIRTNLGVEQLCIIAGCFGILGSAKCDDFSGENPIQWQFRSHQSHMWIVI</sequence>
<reference evidence="1" key="1">
    <citation type="journal article" date="2021" name="J. Hered.">
        <title>Genome Assembly of Salicaceae Populus deltoides (Eastern Cottonwood) I-69 Based on Nanopore Sequencing and Hi-C Technologies.</title>
        <authorList>
            <person name="Bai S."/>
            <person name="Wu H."/>
            <person name="Zhang J."/>
            <person name="Pan Z."/>
            <person name="Zhao W."/>
            <person name="Li Z."/>
            <person name="Tong C."/>
        </authorList>
    </citation>
    <scope>NUCLEOTIDE SEQUENCE</scope>
    <source>
        <tissue evidence="1">Leaf</tissue>
    </source>
</reference>
<evidence type="ECO:0000313" key="2">
    <source>
        <dbReference type="Proteomes" id="UP000807159"/>
    </source>
</evidence>
<accession>A0A8T2YZP5</accession>
<evidence type="ECO:0000313" key="1">
    <source>
        <dbReference type="EMBL" id="KAH8510512.1"/>
    </source>
</evidence>
<keyword evidence="2" id="KW-1185">Reference proteome</keyword>
<name>A0A8T2YZP5_POPDE</name>
<dbReference type="Proteomes" id="UP000807159">
    <property type="component" value="Chromosome 4"/>
</dbReference>
<organism evidence="1 2">
    <name type="scientific">Populus deltoides</name>
    <name type="common">Eastern poplar</name>
    <name type="synonym">Eastern cottonwood</name>
    <dbReference type="NCBI Taxonomy" id="3696"/>
    <lineage>
        <taxon>Eukaryota</taxon>
        <taxon>Viridiplantae</taxon>
        <taxon>Streptophyta</taxon>
        <taxon>Embryophyta</taxon>
        <taxon>Tracheophyta</taxon>
        <taxon>Spermatophyta</taxon>
        <taxon>Magnoliopsida</taxon>
        <taxon>eudicotyledons</taxon>
        <taxon>Gunneridae</taxon>
        <taxon>Pentapetalae</taxon>
        <taxon>rosids</taxon>
        <taxon>fabids</taxon>
        <taxon>Malpighiales</taxon>
        <taxon>Salicaceae</taxon>
        <taxon>Saliceae</taxon>
        <taxon>Populus</taxon>
    </lineage>
</organism>
<dbReference type="AlphaFoldDB" id="A0A8T2YZP5"/>
<gene>
    <name evidence="1" type="ORF">H0E87_008169</name>
</gene>
<protein>
    <submittedName>
        <fullName evidence="1">Uncharacterized protein</fullName>
    </submittedName>
</protein>
<dbReference type="EMBL" id="JACEGQ020000004">
    <property type="protein sequence ID" value="KAH8510512.1"/>
    <property type="molecule type" value="Genomic_DNA"/>
</dbReference>